<feature type="domain" description="Retrovirus-related Pol polyprotein from transposon TNT 1-94-like beta-barrel" evidence="3">
    <location>
        <begin position="258"/>
        <end position="314"/>
    </location>
</feature>
<dbReference type="PANTHER" id="PTHR31476">
    <property type="entry name" value="PROTEIN WHAT'S THIS FACTOR 1 HOMOLOG, CHLOROPLASTIC"/>
    <property type="match status" value="1"/>
</dbReference>
<dbReference type="InterPro" id="IPR045040">
    <property type="entry name" value="PORR_fam"/>
</dbReference>
<accession>A0A2U1MEJ4</accession>
<feature type="region of interest" description="Disordered" evidence="1">
    <location>
        <begin position="314"/>
        <end position="358"/>
    </location>
</feature>
<protein>
    <submittedName>
        <fullName evidence="4">Plant organelle RNA recognition domain-containing protein</fullName>
    </submittedName>
</protein>
<dbReference type="AlphaFoldDB" id="A0A2U1MEJ4"/>
<dbReference type="InterPro" id="IPR054722">
    <property type="entry name" value="PolX-like_BBD"/>
</dbReference>
<organism evidence="4 5">
    <name type="scientific">Artemisia annua</name>
    <name type="common">Sweet wormwood</name>
    <dbReference type="NCBI Taxonomy" id="35608"/>
    <lineage>
        <taxon>Eukaryota</taxon>
        <taxon>Viridiplantae</taxon>
        <taxon>Streptophyta</taxon>
        <taxon>Embryophyta</taxon>
        <taxon>Tracheophyta</taxon>
        <taxon>Spermatophyta</taxon>
        <taxon>Magnoliopsida</taxon>
        <taxon>eudicotyledons</taxon>
        <taxon>Gunneridae</taxon>
        <taxon>Pentapetalae</taxon>
        <taxon>asterids</taxon>
        <taxon>campanulids</taxon>
        <taxon>Asterales</taxon>
        <taxon>Asteraceae</taxon>
        <taxon>Asteroideae</taxon>
        <taxon>Anthemideae</taxon>
        <taxon>Artemisiinae</taxon>
        <taxon>Artemisia</taxon>
    </lineage>
</organism>
<dbReference type="InterPro" id="IPR021099">
    <property type="entry name" value="PORR_domain"/>
</dbReference>
<dbReference type="STRING" id="35608.A0A2U1MEJ4"/>
<reference evidence="4 5" key="1">
    <citation type="journal article" date="2018" name="Mol. Plant">
        <title>The genome of Artemisia annua provides insight into the evolution of Asteraceae family and artemisinin biosynthesis.</title>
        <authorList>
            <person name="Shen Q."/>
            <person name="Zhang L."/>
            <person name="Liao Z."/>
            <person name="Wang S."/>
            <person name="Yan T."/>
            <person name="Shi P."/>
            <person name="Liu M."/>
            <person name="Fu X."/>
            <person name="Pan Q."/>
            <person name="Wang Y."/>
            <person name="Lv Z."/>
            <person name="Lu X."/>
            <person name="Zhang F."/>
            <person name="Jiang W."/>
            <person name="Ma Y."/>
            <person name="Chen M."/>
            <person name="Hao X."/>
            <person name="Li L."/>
            <person name="Tang Y."/>
            <person name="Lv G."/>
            <person name="Zhou Y."/>
            <person name="Sun X."/>
            <person name="Brodelius P.E."/>
            <person name="Rose J.K.C."/>
            <person name="Tang K."/>
        </authorList>
    </citation>
    <scope>NUCLEOTIDE SEQUENCE [LARGE SCALE GENOMIC DNA]</scope>
    <source>
        <strain evidence="5">cv. Huhao1</strain>
        <tissue evidence="4">Leaf</tissue>
    </source>
</reference>
<dbReference type="OrthoDB" id="1854109at2759"/>
<proteinExistence type="predicted"/>
<evidence type="ECO:0000259" key="2">
    <source>
        <dbReference type="Pfam" id="PF11955"/>
    </source>
</evidence>
<name>A0A2U1MEJ4_ARTAN</name>
<evidence type="ECO:0000259" key="3">
    <source>
        <dbReference type="Pfam" id="PF22936"/>
    </source>
</evidence>
<dbReference type="Pfam" id="PF14223">
    <property type="entry name" value="Retrotran_gag_2"/>
    <property type="match status" value="1"/>
</dbReference>
<evidence type="ECO:0000313" key="5">
    <source>
        <dbReference type="Proteomes" id="UP000245207"/>
    </source>
</evidence>
<dbReference type="EMBL" id="PKPP01005561">
    <property type="protein sequence ID" value="PWA59675.1"/>
    <property type="molecule type" value="Genomic_DNA"/>
</dbReference>
<feature type="domain" description="PORR" evidence="2">
    <location>
        <begin position="375"/>
        <end position="644"/>
    </location>
</feature>
<dbReference type="Pfam" id="PF11955">
    <property type="entry name" value="PORR"/>
    <property type="match status" value="1"/>
</dbReference>
<gene>
    <name evidence="4" type="ORF">CTI12_AA390640</name>
</gene>
<sequence length="863" mass="99232">MVDGIVDKPSTSVDPTSPSWARPVLTNARLAVEVFDGTGHFGMWQSEVLDVLFQQGLDIAIEESKPEDVEERNWLTINRLACGTVRSCLSREQRYAFSKETSAYKLWVALEEKFLKKNCQNKLFMKKRLFRFTYVPGTTMNDHITSFNQLVTDLMNMDEVFKDQDLALILLGSLPEEYELLETTLLNGKDDVFLSKVCAALYSKELRRKDKQISSSGDTEVLLVRGKAVAEVNVTKCDDEESDLSLATSSTKNAYGVWLLDSAYNHHITPHREWFSNFEEHEEVVYTTDETPLTTHGIGSVRLQNEDGTIVTLKADDRDDSPVVEGGYEEEEVQTEEPPQQQHESIATSKPKRNTKRPARLNDMVACASSIAADDKKFKSLDLQGKALNWLKKYPCCFETYLEKDEYHCRLTKKMMFLVEEEENVKDMQEPVVVVNHRLNVSKLNEVGRSLGLPDDYLIRIIPKYLDMFRVINYSGRKSSMEIELIKWDQDLAVSTIEKVAQKKGCNLSFPCSLPSTWVKSWEKFREFDSFPYISPYTDPDPGRLVDGSHELEKRTIGLLHEFLSLTLWKKASIMKLGHFRRESGLPDKLNVLLLKHPGIFYVTNKYQIYTVLLREGYKGLELVDKDPLVVVKDKFWELMQEGLHEYNRRHHMLNLEKRRKKGMTAMKEATKDPIHELSDDDEARGDDFGGIFDPGERKRFYKICFGEMVYQPLKFQQPSSVNLLNFSSNLQYLNHNIAKVRLNLLGHIRYLTVVASAIRQFRQCVKPQYGEFTLCAFLNSRLDLTQAEDIRKLVLAKSMAAADDALAGIQARLIFIQTATFCYLWQSYSSNCEMFNFMNVLRAQCTQLLTDLEARSDYNVNN</sequence>
<evidence type="ECO:0000313" key="4">
    <source>
        <dbReference type="EMBL" id="PWA59675.1"/>
    </source>
</evidence>
<dbReference type="Proteomes" id="UP000245207">
    <property type="component" value="Unassembled WGS sequence"/>
</dbReference>
<keyword evidence="5" id="KW-1185">Reference proteome</keyword>
<dbReference type="PANTHER" id="PTHR31476:SF5">
    <property type="entry name" value="UBIQUITIN CARBOXYL-TERMINAL HYDROLASE FAMILY PROTEIN"/>
    <property type="match status" value="1"/>
</dbReference>
<evidence type="ECO:0000256" key="1">
    <source>
        <dbReference type="SAM" id="MobiDB-lite"/>
    </source>
</evidence>
<dbReference type="GO" id="GO:0003723">
    <property type="term" value="F:RNA binding"/>
    <property type="evidence" value="ECO:0007669"/>
    <property type="project" value="InterPro"/>
</dbReference>
<comment type="caution">
    <text evidence="4">The sequence shown here is derived from an EMBL/GenBank/DDBJ whole genome shotgun (WGS) entry which is preliminary data.</text>
</comment>
<dbReference type="Pfam" id="PF22936">
    <property type="entry name" value="Pol_BBD"/>
    <property type="match status" value="1"/>
</dbReference>